<evidence type="ECO:0000256" key="5">
    <source>
        <dbReference type="ARBA" id="ARBA00022692"/>
    </source>
</evidence>
<gene>
    <name evidence="11" type="primary">fliR</name>
    <name evidence="11" type="ORF">PQ455_14890</name>
</gene>
<keyword evidence="11" id="KW-0966">Cell projection</keyword>
<evidence type="ECO:0000256" key="7">
    <source>
        <dbReference type="ARBA" id="ARBA00023136"/>
    </source>
</evidence>
<organism evidence="11 12">
    <name type="scientific">Sphingomonas naphthae</name>
    <dbReference type="NCBI Taxonomy" id="1813468"/>
    <lineage>
        <taxon>Bacteria</taxon>
        <taxon>Pseudomonadati</taxon>
        <taxon>Pseudomonadota</taxon>
        <taxon>Alphaproteobacteria</taxon>
        <taxon>Sphingomonadales</taxon>
        <taxon>Sphingomonadaceae</taxon>
        <taxon>Sphingomonas</taxon>
    </lineage>
</organism>
<dbReference type="InterPro" id="IPR002010">
    <property type="entry name" value="T3SS_IM_R"/>
</dbReference>
<evidence type="ECO:0000313" key="11">
    <source>
        <dbReference type="EMBL" id="WCT72909.1"/>
    </source>
</evidence>
<feature type="transmembrane region" description="Helical" evidence="10">
    <location>
        <begin position="128"/>
        <end position="153"/>
    </location>
</feature>
<evidence type="ECO:0000313" key="12">
    <source>
        <dbReference type="Proteomes" id="UP001220395"/>
    </source>
</evidence>
<proteinExistence type="inferred from homology"/>
<evidence type="ECO:0000256" key="1">
    <source>
        <dbReference type="ARBA" id="ARBA00002578"/>
    </source>
</evidence>
<dbReference type="Proteomes" id="UP001220395">
    <property type="component" value="Chromosome"/>
</dbReference>
<keyword evidence="12" id="KW-1185">Reference proteome</keyword>
<reference evidence="11 12" key="1">
    <citation type="submission" date="2023-02" db="EMBL/GenBank/DDBJ databases">
        <title>Genome sequence of Sphingomonas naphthae.</title>
        <authorList>
            <person name="Kim S."/>
            <person name="Heo J."/>
            <person name="Kwon S.-W."/>
        </authorList>
    </citation>
    <scope>NUCLEOTIDE SEQUENCE [LARGE SCALE GENOMIC DNA]</scope>
    <source>
        <strain evidence="11 12">KACC 18716</strain>
    </source>
</reference>
<feature type="transmembrane region" description="Helical" evidence="10">
    <location>
        <begin position="13"/>
        <end position="33"/>
    </location>
</feature>
<sequence>MIPLSLAGLEAQLYLWFLAAIRPGAAFLAAPVFGSQQVPVQLRFVVALAVAIPAFQMVPFDLPPDGIISVPGIAMIIGEVLTGLAIGFAVQLGFSAALVAGETIGNTMGLGFAGMMDPMSGASTPALGTFLSILATFFFLALGGHLMLITIILESYRALPPGGAWLSAESIRGLVMFGGVLFAAGTAIALPVGFSLVLVQLVMAMLARSAPQMNIFSVGLPATLLAGLVLLAIAAPPMGDGIASAIQQGMAQARQLALGR</sequence>
<name>A0ABY7TM43_9SPHN</name>
<evidence type="ECO:0000256" key="9">
    <source>
        <dbReference type="NCBIfam" id="TIGR01400"/>
    </source>
</evidence>
<dbReference type="RefSeq" id="WP_273686884.1">
    <property type="nucleotide sequence ID" value="NZ_CP117411.1"/>
</dbReference>
<dbReference type="InterPro" id="IPR006303">
    <property type="entry name" value="FliR"/>
</dbReference>
<comment type="subcellular location">
    <subcellularLocation>
        <location evidence="10">Cell membrane</location>
        <topology evidence="10">Multi-pass membrane protein</topology>
    </subcellularLocation>
    <subcellularLocation>
        <location evidence="10">Bacterial flagellum basal body</location>
    </subcellularLocation>
</comment>
<feature type="transmembrane region" description="Helical" evidence="10">
    <location>
        <begin position="174"/>
        <end position="203"/>
    </location>
</feature>
<keyword evidence="4 10" id="KW-1003">Cell membrane</keyword>
<keyword evidence="8 10" id="KW-0975">Bacterial flagellum</keyword>
<dbReference type="PANTHER" id="PTHR30065">
    <property type="entry name" value="FLAGELLAR BIOSYNTHETIC PROTEIN FLIR"/>
    <property type="match status" value="1"/>
</dbReference>
<evidence type="ECO:0000256" key="8">
    <source>
        <dbReference type="ARBA" id="ARBA00023143"/>
    </source>
</evidence>
<keyword evidence="11" id="KW-0969">Cilium</keyword>
<keyword evidence="5 10" id="KW-0812">Transmembrane</keyword>
<comment type="similarity">
    <text evidence="2 10">Belongs to the FliR/MopE/SpaR family.</text>
</comment>
<keyword evidence="7 10" id="KW-0472">Membrane</keyword>
<evidence type="ECO:0000256" key="6">
    <source>
        <dbReference type="ARBA" id="ARBA00022989"/>
    </source>
</evidence>
<feature type="transmembrane region" description="Helical" evidence="10">
    <location>
        <begin position="215"/>
        <end position="235"/>
    </location>
</feature>
<dbReference type="Pfam" id="PF01311">
    <property type="entry name" value="Bac_export_1"/>
    <property type="match status" value="1"/>
</dbReference>
<evidence type="ECO:0000256" key="4">
    <source>
        <dbReference type="ARBA" id="ARBA00022475"/>
    </source>
</evidence>
<evidence type="ECO:0000256" key="2">
    <source>
        <dbReference type="ARBA" id="ARBA00009772"/>
    </source>
</evidence>
<dbReference type="EMBL" id="CP117411">
    <property type="protein sequence ID" value="WCT72909.1"/>
    <property type="molecule type" value="Genomic_DNA"/>
</dbReference>
<keyword evidence="11" id="KW-0282">Flagellum</keyword>
<keyword evidence="6 10" id="KW-1133">Transmembrane helix</keyword>
<evidence type="ECO:0000256" key="10">
    <source>
        <dbReference type="RuleBase" id="RU362071"/>
    </source>
</evidence>
<dbReference type="PANTHER" id="PTHR30065:SF8">
    <property type="entry name" value="FLAGELLAR BIOSYNTHETIC PROTEIN FLIR"/>
    <property type="match status" value="1"/>
</dbReference>
<comment type="function">
    <text evidence="1 10">Role in flagellar biosynthesis.</text>
</comment>
<evidence type="ECO:0000256" key="3">
    <source>
        <dbReference type="ARBA" id="ARBA00021717"/>
    </source>
</evidence>
<dbReference type="NCBIfam" id="TIGR01400">
    <property type="entry name" value="fliR"/>
    <property type="match status" value="1"/>
</dbReference>
<dbReference type="PRINTS" id="PR00953">
    <property type="entry name" value="TYPE3IMRPROT"/>
</dbReference>
<protein>
    <recommendedName>
        <fullName evidence="3 9">Flagellar biosynthetic protein FliR</fullName>
    </recommendedName>
</protein>
<feature type="transmembrane region" description="Helical" evidence="10">
    <location>
        <begin position="66"/>
        <end position="90"/>
    </location>
</feature>
<feature type="transmembrane region" description="Helical" evidence="10">
    <location>
        <begin position="97"/>
        <end position="116"/>
    </location>
</feature>
<accession>A0ABY7TM43</accession>